<evidence type="ECO:0000256" key="1">
    <source>
        <dbReference type="SAM" id="MobiDB-lite"/>
    </source>
</evidence>
<dbReference type="EMBL" id="JAVXUP010000799">
    <property type="protein sequence ID" value="KAK3020718.1"/>
    <property type="molecule type" value="Genomic_DNA"/>
</dbReference>
<dbReference type="AlphaFoldDB" id="A0AA88W6K1"/>
<dbReference type="Proteomes" id="UP001188597">
    <property type="component" value="Unassembled WGS sequence"/>
</dbReference>
<comment type="caution">
    <text evidence="3">The sequence shown here is derived from an EMBL/GenBank/DDBJ whole genome shotgun (WGS) entry which is preliminary data.</text>
</comment>
<dbReference type="PANTHER" id="PTHR33982:SF1">
    <property type="entry name" value="OUTER ENVELOPE MEMBRANE PROTEIN 7"/>
    <property type="match status" value="1"/>
</dbReference>
<evidence type="ECO:0000256" key="2">
    <source>
        <dbReference type="SAM" id="SignalP"/>
    </source>
</evidence>
<dbReference type="InterPro" id="IPR038944">
    <property type="entry name" value="OEP7-like"/>
</dbReference>
<feature type="signal peptide" evidence="2">
    <location>
        <begin position="1"/>
        <end position="17"/>
    </location>
</feature>
<feature type="chain" id="PRO_5041671348" description="Outer envelope membrane protein 7" evidence="2">
    <location>
        <begin position="18"/>
        <end position="78"/>
    </location>
</feature>
<name>A0AA88W6K1_9ASTE</name>
<keyword evidence="4" id="KW-1185">Reference proteome</keyword>
<feature type="region of interest" description="Disordered" evidence="1">
    <location>
        <begin position="36"/>
        <end position="78"/>
    </location>
</feature>
<feature type="compositionally biased region" description="Polar residues" evidence="1">
    <location>
        <begin position="57"/>
        <end position="78"/>
    </location>
</feature>
<keyword evidence="2" id="KW-0732">Signal</keyword>
<sequence>MGALTASLIAITGLALGWVAIEMACKPCLDKGREAIDRSLNPDYDPDDDDDIRAPLNPSTPSADENASDSTSTVVKIS</sequence>
<evidence type="ECO:0000313" key="4">
    <source>
        <dbReference type="Proteomes" id="UP001188597"/>
    </source>
</evidence>
<gene>
    <name evidence="3" type="ORF">RJ639_047229</name>
</gene>
<dbReference type="PANTHER" id="PTHR33982">
    <property type="entry name" value="OUTER ENVELOPE MEMBRANE PROTEIN 7-RELATED"/>
    <property type="match status" value="1"/>
</dbReference>
<organism evidence="3 4">
    <name type="scientific">Escallonia herrerae</name>
    <dbReference type="NCBI Taxonomy" id="1293975"/>
    <lineage>
        <taxon>Eukaryota</taxon>
        <taxon>Viridiplantae</taxon>
        <taxon>Streptophyta</taxon>
        <taxon>Embryophyta</taxon>
        <taxon>Tracheophyta</taxon>
        <taxon>Spermatophyta</taxon>
        <taxon>Magnoliopsida</taxon>
        <taxon>eudicotyledons</taxon>
        <taxon>Gunneridae</taxon>
        <taxon>Pentapetalae</taxon>
        <taxon>asterids</taxon>
        <taxon>campanulids</taxon>
        <taxon>Escalloniales</taxon>
        <taxon>Escalloniaceae</taxon>
        <taxon>Escallonia</taxon>
    </lineage>
</organism>
<evidence type="ECO:0000313" key="3">
    <source>
        <dbReference type="EMBL" id="KAK3020718.1"/>
    </source>
</evidence>
<protein>
    <recommendedName>
        <fullName evidence="5">Outer envelope membrane protein 7</fullName>
    </recommendedName>
</protein>
<accession>A0AA88W6K1</accession>
<proteinExistence type="predicted"/>
<evidence type="ECO:0008006" key="5">
    <source>
        <dbReference type="Google" id="ProtNLM"/>
    </source>
</evidence>
<reference evidence="3" key="1">
    <citation type="submission" date="2022-12" db="EMBL/GenBank/DDBJ databases">
        <title>Draft genome assemblies for two species of Escallonia (Escalloniales).</title>
        <authorList>
            <person name="Chanderbali A."/>
            <person name="Dervinis C."/>
            <person name="Anghel I."/>
            <person name="Soltis D."/>
            <person name="Soltis P."/>
            <person name="Zapata F."/>
        </authorList>
    </citation>
    <scope>NUCLEOTIDE SEQUENCE</scope>
    <source>
        <strain evidence="3">UCBG64.0493</strain>
        <tissue evidence="3">Leaf</tissue>
    </source>
</reference>